<dbReference type="AlphaFoldDB" id="A0A7Y7M0G1"/>
<accession>A0A7Y7M0G1</accession>
<gene>
    <name evidence="3" type="ORF">G6034_19310</name>
</gene>
<evidence type="ECO:0000256" key="1">
    <source>
        <dbReference type="ARBA" id="ARBA00023172"/>
    </source>
</evidence>
<dbReference type="Proteomes" id="UP000543556">
    <property type="component" value="Unassembled WGS sequence"/>
</dbReference>
<dbReference type="Gene3D" id="1.10.443.10">
    <property type="entry name" value="Intergrase catalytic core"/>
    <property type="match status" value="1"/>
</dbReference>
<evidence type="ECO:0000313" key="4">
    <source>
        <dbReference type="Proteomes" id="UP000543556"/>
    </source>
</evidence>
<dbReference type="PANTHER" id="PTHR30349:SF64">
    <property type="entry name" value="PROPHAGE INTEGRASE INTD-RELATED"/>
    <property type="match status" value="1"/>
</dbReference>
<dbReference type="RefSeq" id="WP_176636714.1">
    <property type="nucleotide sequence ID" value="NZ_JAAMFM010000056.1"/>
</dbReference>
<proteinExistence type="predicted"/>
<dbReference type="InterPro" id="IPR013762">
    <property type="entry name" value="Integrase-like_cat_sf"/>
</dbReference>
<keyword evidence="4" id="KW-1185">Reference proteome</keyword>
<feature type="domain" description="Tyr recombinase" evidence="2">
    <location>
        <begin position="105"/>
        <end position="309"/>
    </location>
</feature>
<dbReference type="Pfam" id="PF00589">
    <property type="entry name" value="Phage_integrase"/>
    <property type="match status" value="1"/>
</dbReference>
<sequence>MNRFVSGLAPQIRGLLELKHAMGLPYESSERHLSAFDTMCARRYPGQTILSREMAMDWALQRPGEHVNGQIRRITPIRQLAKHMASLGADAYVIPTGIPGRHIHYRPHIFSHQELRALFDAADTIQMSPYGGQRQLIIPVMFRMIYCLGLRPGEARKLHRNDVDLAHGSVLIRESKGHKDRMVFMSPDLHAYCRRYDAAIDSYHPDRIPFFPNHHGDFYSQSTPDYWFHELLDAADPFIVASPGSPPRPYDLRHVHVIEVINRWVRAGRNPEVLVAYLSLHLGHSDTEDTWYYFHLAADFHPELRGIANTNIEARFPEAHHEIR</sequence>
<dbReference type="GO" id="GO:0003677">
    <property type="term" value="F:DNA binding"/>
    <property type="evidence" value="ECO:0007669"/>
    <property type="project" value="InterPro"/>
</dbReference>
<dbReference type="PROSITE" id="PS51898">
    <property type="entry name" value="TYR_RECOMBINASE"/>
    <property type="match status" value="1"/>
</dbReference>
<dbReference type="SUPFAM" id="SSF56349">
    <property type="entry name" value="DNA breaking-rejoining enzymes"/>
    <property type="match status" value="1"/>
</dbReference>
<keyword evidence="1" id="KW-0233">DNA recombination</keyword>
<organism evidence="3 4">
    <name type="scientific">Arthrobacter wenxiniae</name>
    <dbReference type="NCBI Taxonomy" id="2713570"/>
    <lineage>
        <taxon>Bacteria</taxon>
        <taxon>Bacillati</taxon>
        <taxon>Actinomycetota</taxon>
        <taxon>Actinomycetes</taxon>
        <taxon>Micrococcales</taxon>
        <taxon>Micrococcaceae</taxon>
        <taxon>Arthrobacter</taxon>
    </lineage>
</organism>
<dbReference type="InterPro" id="IPR050090">
    <property type="entry name" value="Tyrosine_recombinase_XerCD"/>
</dbReference>
<dbReference type="InterPro" id="IPR002104">
    <property type="entry name" value="Integrase_catalytic"/>
</dbReference>
<dbReference type="GO" id="GO:0015074">
    <property type="term" value="P:DNA integration"/>
    <property type="evidence" value="ECO:0007669"/>
    <property type="project" value="InterPro"/>
</dbReference>
<evidence type="ECO:0000313" key="3">
    <source>
        <dbReference type="EMBL" id="NVM97012.1"/>
    </source>
</evidence>
<comment type="caution">
    <text evidence="3">The sequence shown here is derived from an EMBL/GenBank/DDBJ whole genome shotgun (WGS) entry which is preliminary data.</text>
</comment>
<reference evidence="3 4" key="1">
    <citation type="submission" date="2020-02" db="EMBL/GenBank/DDBJ databases">
        <title>Genome sequence of strain AETb3-4.</title>
        <authorList>
            <person name="Gao J."/>
            <person name="Zhang X."/>
        </authorList>
    </citation>
    <scope>NUCLEOTIDE SEQUENCE [LARGE SCALE GENOMIC DNA]</scope>
    <source>
        <strain evidence="3 4">AETb3-4</strain>
    </source>
</reference>
<dbReference type="EMBL" id="JAAMFM010000056">
    <property type="protein sequence ID" value="NVM97012.1"/>
    <property type="molecule type" value="Genomic_DNA"/>
</dbReference>
<evidence type="ECO:0000259" key="2">
    <source>
        <dbReference type="PROSITE" id="PS51898"/>
    </source>
</evidence>
<dbReference type="InterPro" id="IPR011010">
    <property type="entry name" value="DNA_brk_join_enz"/>
</dbReference>
<dbReference type="GO" id="GO:0006310">
    <property type="term" value="P:DNA recombination"/>
    <property type="evidence" value="ECO:0007669"/>
    <property type="project" value="UniProtKB-KW"/>
</dbReference>
<dbReference type="PANTHER" id="PTHR30349">
    <property type="entry name" value="PHAGE INTEGRASE-RELATED"/>
    <property type="match status" value="1"/>
</dbReference>
<protein>
    <submittedName>
        <fullName evidence="3">Tyrosine-type recombinase/integrase</fullName>
    </submittedName>
</protein>
<name>A0A7Y7M0G1_9MICC</name>